<evidence type="ECO:0000256" key="1">
    <source>
        <dbReference type="SAM" id="MobiDB-lite"/>
    </source>
</evidence>
<dbReference type="Proteomes" id="UP000252519">
    <property type="component" value="Unassembled WGS sequence"/>
</dbReference>
<feature type="region of interest" description="Disordered" evidence="1">
    <location>
        <begin position="62"/>
        <end position="127"/>
    </location>
</feature>
<evidence type="ECO:0000313" key="3">
    <source>
        <dbReference type="Proteomes" id="UP000252519"/>
    </source>
</evidence>
<organism evidence="2 3">
    <name type="scientific">Ancylostoma caninum</name>
    <name type="common">Dog hookworm</name>
    <dbReference type="NCBI Taxonomy" id="29170"/>
    <lineage>
        <taxon>Eukaryota</taxon>
        <taxon>Metazoa</taxon>
        <taxon>Ecdysozoa</taxon>
        <taxon>Nematoda</taxon>
        <taxon>Chromadorea</taxon>
        <taxon>Rhabditida</taxon>
        <taxon>Rhabditina</taxon>
        <taxon>Rhabditomorpha</taxon>
        <taxon>Strongyloidea</taxon>
        <taxon>Ancylostomatidae</taxon>
        <taxon>Ancylostomatinae</taxon>
        <taxon>Ancylostoma</taxon>
    </lineage>
</organism>
<protein>
    <submittedName>
        <fullName evidence="2">Uncharacterized protein</fullName>
    </submittedName>
</protein>
<accession>A0A368GXX2</accession>
<proteinExistence type="predicted"/>
<reference evidence="2 3" key="1">
    <citation type="submission" date="2014-10" db="EMBL/GenBank/DDBJ databases">
        <title>Draft genome of the hookworm Ancylostoma caninum.</title>
        <authorList>
            <person name="Mitreva M."/>
        </authorList>
    </citation>
    <scope>NUCLEOTIDE SEQUENCE [LARGE SCALE GENOMIC DNA]</scope>
    <source>
        <strain evidence="2 3">Baltimore</strain>
    </source>
</reference>
<comment type="caution">
    <text evidence="2">The sequence shown here is derived from an EMBL/GenBank/DDBJ whole genome shotgun (WGS) entry which is preliminary data.</text>
</comment>
<gene>
    <name evidence="2" type="ORF">ANCCAN_06044</name>
</gene>
<feature type="compositionally biased region" description="Basic and acidic residues" evidence="1">
    <location>
        <begin position="115"/>
        <end position="127"/>
    </location>
</feature>
<dbReference type="OrthoDB" id="5875616at2759"/>
<keyword evidence="3" id="KW-1185">Reference proteome</keyword>
<dbReference type="EMBL" id="JOJR01000055">
    <property type="protein sequence ID" value="RCN47850.1"/>
    <property type="molecule type" value="Genomic_DNA"/>
</dbReference>
<sequence length="202" mass="22750">MPHVNGRLEDKDDTNIDACLEQLARAISAHVTDILIERLGLEERSVQTQETSTAMDLTPVSTVAKPPVSDRPQHINLKPSTSRSVPCTVRSLPQSPTTCRKAPPTRRGNDFGPHYGERSERTAGRRKGDAMVRYHSENRLNRIEAERSGNETPLENRASRLRRASISKRLAGAGGRLIFENWVGCLTKWTYFQVDLKDYELQ</sequence>
<dbReference type="AlphaFoldDB" id="A0A368GXX2"/>
<feature type="compositionally biased region" description="Polar residues" evidence="1">
    <location>
        <begin position="78"/>
        <end position="98"/>
    </location>
</feature>
<evidence type="ECO:0000313" key="2">
    <source>
        <dbReference type="EMBL" id="RCN47850.1"/>
    </source>
</evidence>
<name>A0A368GXX2_ANCCA</name>